<feature type="domain" description="Protein kinase" evidence="12">
    <location>
        <begin position="82"/>
        <end position="371"/>
    </location>
</feature>
<dbReference type="InterPro" id="IPR017441">
    <property type="entry name" value="Protein_kinase_ATP_BS"/>
</dbReference>
<keyword evidence="4 9" id="KW-0547">Nucleotide-binding</keyword>
<evidence type="ECO:0000313" key="13">
    <source>
        <dbReference type="EMBL" id="OJZ90572.1"/>
    </source>
</evidence>
<evidence type="ECO:0000256" key="10">
    <source>
        <dbReference type="RuleBase" id="RU000304"/>
    </source>
</evidence>
<evidence type="ECO:0000259" key="12">
    <source>
        <dbReference type="PROSITE" id="PS50011"/>
    </source>
</evidence>
<evidence type="ECO:0000256" key="2">
    <source>
        <dbReference type="ARBA" id="ARBA00022527"/>
    </source>
</evidence>
<dbReference type="OrthoDB" id="4062651at2759"/>
<dbReference type="PROSITE" id="PS50011">
    <property type="entry name" value="PROTEIN_KINASE_DOM"/>
    <property type="match status" value="1"/>
</dbReference>
<name>A0A1M3TVH0_ASPLC</name>
<dbReference type="Proteomes" id="UP000184063">
    <property type="component" value="Unassembled WGS sequence"/>
</dbReference>
<evidence type="ECO:0000313" key="14">
    <source>
        <dbReference type="Proteomes" id="UP000184063"/>
    </source>
</evidence>
<dbReference type="EC" id="2.7.11.1" evidence="1"/>
<organism evidence="13 14">
    <name type="scientific">Aspergillus luchuensis (strain CBS 106.47)</name>
    <dbReference type="NCBI Taxonomy" id="1137211"/>
    <lineage>
        <taxon>Eukaryota</taxon>
        <taxon>Fungi</taxon>
        <taxon>Dikarya</taxon>
        <taxon>Ascomycota</taxon>
        <taxon>Pezizomycotina</taxon>
        <taxon>Eurotiomycetes</taxon>
        <taxon>Eurotiomycetidae</taxon>
        <taxon>Eurotiales</taxon>
        <taxon>Aspergillaceae</taxon>
        <taxon>Aspergillus</taxon>
        <taxon>Aspergillus subgen. Circumdati</taxon>
    </lineage>
</organism>
<sequence length="465" mass="53307">MSSTAFSSSSSSIYHSVGSSELDDRLGKLIMPCSKPTPSQSSDYQAVEIPDCFGTSLTSEASVSMYVLEEMKAYKMKEAFYGSKGKVLGRGAYAQVRVVYKRNSEDRTSRYVAKEFFEREEAPYDVFVRDIRKEFIVARHACHPNVVKTVDLCIKERQCSIIMEYCSQGDLLDVLSIGRLSTTDKLCLFKQLLRGVSYLHNHDIAHRDLKPENLLLTEKGVLKITDFGFAVVFRNPKIDPDRVRQCSNKNICGTEPYLPHEVWYSRYYDPRRLDVWACALIGRYLFNHSMAWEVADIEKDMHFQRFVLDWTGFRKSRCVSLIDWADIHEWQPGFRPADYPSPEFWSLILLMLHIYPEKRLTIDEALNSPCIQAIGFCSPTGLETASTDSPSSPDTHQHCQDPLVLSPPQHSSDTDTRRTESNDINRRVYSNAQGIEHDKRQPSSRKAVEHRVLESPKWKEMSTLA</sequence>
<dbReference type="InterPro" id="IPR011009">
    <property type="entry name" value="Kinase-like_dom_sf"/>
</dbReference>
<dbReference type="SUPFAM" id="SSF56112">
    <property type="entry name" value="Protein kinase-like (PK-like)"/>
    <property type="match status" value="1"/>
</dbReference>
<evidence type="ECO:0000256" key="8">
    <source>
        <dbReference type="ARBA" id="ARBA00048679"/>
    </source>
</evidence>
<evidence type="ECO:0000256" key="7">
    <source>
        <dbReference type="ARBA" id="ARBA00047899"/>
    </source>
</evidence>
<feature type="compositionally biased region" description="Basic and acidic residues" evidence="11">
    <location>
        <begin position="412"/>
        <end position="426"/>
    </location>
</feature>
<dbReference type="SMART" id="SM00220">
    <property type="entry name" value="S_TKc"/>
    <property type="match status" value="1"/>
</dbReference>
<reference evidence="14" key="1">
    <citation type="journal article" date="2017" name="Genome Biol.">
        <title>Comparative genomics reveals high biological diversity and specific adaptations in the industrially and medically important fungal genus Aspergillus.</title>
        <authorList>
            <person name="de Vries R.P."/>
            <person name="Riley R."/>
            <person name="Wiebenga A."/>
            <person name="Aguilar-Osorio G."/>
            <person name="Amillis S."/>
            <person name="Uchima C.A."/>
            <person name="Anderluh G."/>
            <person name="Asadollahi M."/>
            <person name="Askin M."/>
            <person name="Barry K."/>
            <person name="Battaglia E."/>
            <person name="Bayram O."/>
            <person name="Benocci T."/>
            <person name="Braus-Stromeyer S.A."/>
            <person name="Caldana C."/>
            <person name="Canovas D."/>
            <person name="Cerqueira G.C."/>
            <person name="Chen F."/>
            <person name="Chen W."/>
            <person name="Choi C."/>
            <person name="Clum A."/>
            <person name="Dos Santos R.A."/>
            <person name="Damasio A.R."/>
            <person name="Diallinas G."/>
            <person name="Emri T."/>
            <person name="Fekete E."/>
            <person name="Flipphi M."/>
            <person name="Freyberg S."/>
            <person name="Gallo A."/>
            <person name="Gournas C."/>
            <person name="Habgood R."/>
            <person name="Hainaut M."/>
            <person name="Harispe M.L."/>
            <person name="Henrissat B."/>
            <person name="Hilden K.S."/>
            <person name="Hope R."/>
            <person name="Hossain A."/>
            <person name="Karabika E."/>
            <person name="Karaffa L."/>
            <person name="Karanyi Z."/>
            <person name="Krasevec N."/>
            <person name="Kuo A."/>
            <person name="Kusch H."/>
            <person name="LaButti K."/>
            <person name="Lagendijk E.L."/>
            <person name="Lapidus A."/>
            <person name="Levasseur A."/>
            <person name="Lindquist E."/>
            <person name="Lipzen A."/>
            <person name="Logrieco A.F."/>
            <person name="MacCabe A."/>
            <person name="Maekelae M.R."/>
            <person name="Malavazi I."/>
            <person name="Melin P."/>
            <person name="Meyer V."/>
            <person name="Mielnichuk N."/>
            <person name="Miskei M."/>
            <person name="Molnar A.P."/>
            <person name="Mule G."/>
            <person name="Ngan C.Y."/>
            <person name="Orejas M."/>
            <person name="Orosz E."/>
            <person name="Ouedraogo J.P."/>
            <person name="Overkamp K.M."/>
            <person name="Park H.-S."/>
            <person name="Perrone G."/>
            <person name="Piumi F."/>
            <person name="Punt P.J."/>
            <person name="Ram A.F."/>
            <person name="Ramon A."/>
            <person name="Rauscher S."/>
            <person name="Record E."/>
            <person name="Riano-Pachon D.M."/>
            <person name="Robert V."/>
            <person name="Roehrig J."/>
            <person name="Ruller R."/>
            <person name="Salamov A."/>
            <person name="Salih N.S."/>
            <person name="Samson R.A."/>
            <person name="Sandor E."/>
            <person name="Sanguinetti M."/>
            <person name="Schuetze T."/>
            <person name="Sepcic K."/>
            <person name="Shelest E."/>
            <person name="Sherlock G."/>
            <person name="Sophianopoulou V."/>
            <person name="Squina F.M."/>
            <person name="Sun H."/>
            <person name="Susca A."/>
            <person name="Todd R.B."/>
            <person name="Tsang A."/>
            <person name="Unkles S.E."/>
            <person name="van de Wiele N."/>
            <person name="van Rossen-Uffink D."/>
            <person name="Oliveira J.V."/>
            <person name="Vesth T.C."/>
            <person name="Visser J."/>
            <person name="Yu J.-H."/>
            <person name="Zhou M."/>
            <person name="Andersen M.R."/>
            <person name="Archer D.B."/>
            <person name="Baker S.E."/>
            <person name="Benoit I."/>
            <person name="Brakhage A.A."/>
            <person name="Braus G.H."/>
            <person name="Fischer R."/>
            <person name="Frisvad J.C."/>
            <person name="Goldman G.H."/>
            <person name="Houbraken J."/>
            <person name="Oakley B."/>
            <person name="Pocsi I."/>
            <person name="Scazzocchio C."/>
            <person name="Seiboth B."/>
            <person name="vanKuyk P.A."/>
            <person name="Wortman J."/>
            <person name="Dyer P.S."/>
            <person name="Grigoriev I.V."/>
        </authorList>
    </citation>
    <scope>NUCLEOTIDE SEQUENCE [LARGE SCALE GENOMIC DNA]</scope>
    <source>
        <strain evidence="14">CBS 106.47</strain>
    </source>
</reference>
<dbReference type="GO" id="GO:0005524">
    <property type="term" value="F:ATP binding"/>
    <property type="evidence" value="ECO:0007669"/>
    <property type="project" value="UniProtKB-UniRule"/>
</dbReference>
<evidence type="ECO:0000256" key="5">
    <source>
        <dbReference type="ARBA" id="ARBA00022777"/>
    </source>
</evidence>
<dbReference type="EMBL" id="KV878237">
    <property type="protein sequence ID" value="OJZ90572.1"/>
    <property type="molecule type" value="Genomic_DNA"/>
</dbReference>
<keyword evidence="3" id="KW-0808">Transferase</keyword>
<feature type="region of interest" description="Disordered" evidence="11">
    <location>
        <begin position="382"/>
        <end position="465"/>
    </location>
</feature>
<dbReference type="InterPro" id="IPR000719">
    <property type="entry name" value="Prot_kinase_dom"/>
</dbReference>
<dbReference type="InterPro" id="IPR008271">
    <property type="entry name" value="Ser/Thr_kinase_AS"/>
</dbReference>
<dbReference type="Gene3D" id="1.10.510.10">
    <property type="entry name" value="Transferase(Phosphotransferase) domain 1"/>
    <property type="match status" value="1"/>
</dbReference>
<dbReference type="GO" id="GO:0004674">
    <property type="term" value="F:protein serine/threonine kinase activity"/>
    <property type="evidence" value="ECO:0007669"/>
    <property type="project" value="UniProtKB-KW"/>
</dbReference>
<evidence type="ECO:0000256" key="11">
    <source>
        <dbReference type="SAM" id="MobiDB-lite"/>
    </source>
</evidence>
<dbReference type="Pfam" id="PF00069">
    <property type="entry name" value="Pkinase"/>
    <property type="match status" value="1"/>
</dbReference>
<dbReference type="PROSITE" id="PS00108">
    <property type="entry name" value="PROTEIN_KINASE_ST"/>
    <property type="match status" value="1"/>
</dbReference>
<keyword evidence="5" id="KW-0418">Kinase</keyword>
<dbReference type="VEuPathDB" id="FungiDB:ASPFODRAFT_203090"/>
<feature type="binding site" evidence="9">
    <location>
        <position position="114"/>
    </location>
    <ligand>
        <name>ATP</name>
        <dbReference type="ChEBI" id="CHEBI:30616"/>
    </ligand>
</feature>
<dbReference type="PANTHER" id="PTHR43895:SF32">
    <property type="entry name" value="SERINE_THREONINE-PROTEIN KINASE CHK1"/>
    <property type="match status" value="1"/>
</dbReference>
<dbReference type="GO" id="GO:0007165">
    <property type="term" value="P:signal transduction"/>
    <property type="evidence" value="ECO:0007669"/>
    <property type="project" value="TreeGrafter"/>
</dbReference>
<comment type="catalytic activity">
    <reaction evidence="8">
        <text>L-seryl-[protein] + ATP = O-phospho-L-seryl-[protein] + ADP + H(+)</text>
        <dbReference type="Rhea" id="RHEA:17989"/>
        <dbReference type="Rhea" id="RHEA-COMP:9863"/>
        <dbReference type="Rhea" id="RHEA-COMP:11604"/>
        <dbReference type="ChEBI" id="CHEBI:15378"/>
        <dbReference type="ChEBI" id="CHEBI:29999"/>
        <dbReference type="ChEBI" id="CHEBI:30616"/>
        <dbReference type="ChEBI" id="CHEBI:83421"/>
        <dbReference type="ChEBI" id="CHEBI:456216"/>
        <dbReference type="EC" id="2.7.11.1"/>
    </reaction>
</comment>
<gene>
    <name evidence="13" type="ORF">ASPFODRAFT_203090</name>
</gene>
<keyword evidence="2 10" id="KW-0723">Serine/threonine-protein kinase</keyword>
<comment type="similarity">
    <text evidence="10">Belongs to the protein kinase superfamily.</text>
</comment>
<evidence type="ECO:0000256" key="3">
    <source>
        <dbReference type="ARBA" id="ARBA00022679"/>
    </source>
</evidence>
<protein>
    <recommendedName>
        <fullName evidence="1">non-specific serine/threonine protein kinase</fullName>
        <ecNumber evidence="1">2.7.11.1</ecNumber>
    </recommendedName>
</protein>
<dbReference type="PANTHER" id="PTHR43895">
    <property type="entry name" value="CALCIUM/CALMODULIN-DEPENDENT PROTEIN KINASE KINASE-RELATED"/>
    <property type="match status" value="1"/>
</dbReference>
<evidence type="ECO:0000256" key="1">
    <source>
        <dbReference type="ARBA" id="ARBA00012513"/>
    </source>
</evidence>
<evidence type="ECO:0000256" key="6">
    <source>
        <dbReference type="ARBA" id="ARBA00022840"/>
    </source>
</evidence>
<feature type="compositionally biased region" description="Basic and acidic residues" evidence="11">
    <location>
        <begin position="435"/>
        <end position="465"/>
    </location>
</feature>
<evidence type="ECO:0000256" key="9">
    <source>
        <dbReference type="PROSITE-ProRule" id="PRU10141"/>
    </source>
</evidence>
<evidence type="ECO:0000256" key="4">
    <source>
        <dbReference type="ARBA" id="ARBA00022741"/>
    </source>
</evidence>
<dbReference type="PROSITE" id="PS00107">
    <property type="entry name" value="PROTEIN_KINASE_ATP"/>
    <property type="match status" value="1"/>
</dbReference>
<dbReference type="AlphaFoldDB" id="A0A1M3TVH0"/>
<proteinExistence type="inferred from homology"/>
<accession>A0A1M3TVH0</accession>
<keyword evidence="6 9" id="KW-0067">ATP-binding</keyword>
<comment type="catalytic activity">
    <reaction evidence="7">
        <text>L-threonyl-[protein] + ATP = O-phospho-L-threonyl-[protein] + ADP + H(+)</text>
        <dbReference type="Rhea" id="RHEA:46608"/>
        <dbReference type="Rhea" id="RHEA-COMP:11060"/>
        <dbReference type="Rhea" id="RHEA-COMP:11605"/>
        <dbReference type="ChEBI" id="CHEBI:15378"/>
        <dbReference type="ChEBI" id="CHEBI:30013"/>
        <dbReference type="ChEBI" id="CHEBI:30616"/>
        <dbReference type="ChEBI" id="CHEBI:61977"/>
        <dbReference type="ChEBI" id="CHEBI:456216"/>
        <dbReference type="EC" id="2.7.11.1"/>
    </reaction>
</comment>